<dbReference type="Proteomes" id="UP000789920">
    <property type="component" value="Unassembled WGS sequence"/>
</dbReference>
<proteinExistence type="predicted"/>
<reference evidence="1" key="1">
    <citation type="submission" date="2021-06" db="EMBL/GenBank/DDBJ databases">
        <authorList>
            <person name="Kallberg Y."/>
            <person name="Tangrot J."/>
            <person name="Rosling A."/>
        </authorList>
    </citation>
    <scope>NUCLEOTIDE SEQUENCE</scope>
    <source>
        <strain evidence="1">MA461A</strain>
    </source>
</reference>
<sequence>KTRSIPALTAFLNDINCNTDPLVRIRSSAKIRVQVESVKCRKTIKGKKNDPHTIPACKVRAVGKKAYSLNKYLAMINVKEDDPDDLIASESFL</sequence>
<keyword evidence="2" id="KW-1185">Reference proteome</keyword>
<feature type="non-terminal residue" evidence="1">
    <location>
        <position position="1"/>
    </location>
</feature>
<dbReference type="EMBL" id="CAJVQC010081736">
    <property type="protein sequence ID" value="CAG8819011.1"/>
    <property type="molecule type" value="Genomic_DNA"/>
</dbReference>
<protein>
    <submittedName>
        <fullName evidence="1">8203_t:CDS:1</fullName>
    </submittedName>
</protein>
<comment type="caution">
    <text evidence="1">The sequence shown here is derived from an EMBL/GenBank/DDBJ whole genome shotgun (WGS) entry which is preliminary data.</text>
</comment>
<name>A0ACA9S0S7_9GLOM</name>
<evidence type="ECO:0000313" key="2">
    <source>
        <dbReference type="Proteomes" id="UP000789920"/>
    </source>
</evidence>
<gene>
    <name evidence="1" type="ORF">RPERSI_LOCUS25035</name>
</gene>
<accession>A0ACA9S0S7</accession>
<evidence type="ECO:0000313" key="1">
    <source>
        <dbReference type="EMBL" id="CAG8819011.1"/>
    </source>
</evidence>
<organism evidence="1 2">
    <name type="scientific">Racocetra persica</name>
    <dbReference type="NCBI Taxonomy" id="160502"/>
    <lineage>
        <taxon>Eukaryota</taxon>
        <taxon>Fungi</taxon>
        <taxon>Fungi incertae sedis</taxon>
        <taxon>Mucoromycota</taxon>
        <taxon>Glomeromycotina</taxon>
        <taxon>Glomeromycetes</taxon>
        <taxon>Diversisporales</taxon>
        <taxon>Gigasporaceae</taxon>
        <taxon>Racocetra</taxon>
    </lineage>
</organism>